<evidence type="ECO:0000313" key="4">
    <source>
        <dbReference type="Proteomes" id="UP001177769"/>
    </source>
</evidence>
<dbReference type="EMBL" id="CP116346">
    <property type="protein sequence ID" value="WIT10849.1"/>
    <property type="molecule type" value="Genomic_DNA"/>
</dbReference>
<dbReference type="Gene3D" id="3.40.190.10">
    <property type="entry name" value="Periplasmic binding protein-like II"/>
    <property type="match status" value="2"/>
</dbReference>
<dbReference type="PANTHER" id="PTHR35936">
    <property type="entry name" value="MEMBRANE-BOUND LYTIC MUREIN TRANSGLYCOSYLASE F"/>
    <property type="match status" value="1"/>
</dbReference>
<evidence type="ECO:0000313" key="3">
    <source>
        <dbReference type="EMBL" id="WIT10849.1"/>
    </source>
</evidence>
<proteinExistence type="predicted"/>
<dbReference type="Pfam" id="PF00497">
    <property type="entry name" value="SBP_bac_3"/>
    <property type="match status" value="1"/>
</dbReference>
<evidence type="ECO:0000259" key="2">
    <source>
        <dbReference type="SMART" id="SM00062"/>
    </source>
</evidence>
<keyword evidence="1" id="KW-0732">Signal</keyword>
<feature type="domain" description="Solute-binding protein family 3/N-terminal" evidence="2">
    <location>
        <begin position="53"/>
        <end position="281"/>
    </location>
</feature>
<dbReference type="InterPro" id="IPR001638">
    <property type="entry name" value="Solute-binding_3/MltF_N"/>
</dbReference>
<dbReference type="SUPFAM" id="SSF53850">
    <property type="entry name" value="Periplasmic binding protein-like II"/>
    <property type="match status" value="1"/>
</dbReference>
<dbReference type="KEGG" id="pais:PFX98_18300"/>
<dbReference type="Proteomes" id="UP001177769">
    <property type="component" value="Chromosome"/>
</dbReference>
<gene>
    <name evidence="3" type="ORF">PFX98_18300</name>
</gene>
<sequence length="281" mass="31168">MNPRITASTASKRAAGKTWHRRRWLCSLAMLACAAYSKAGSAQPEAMPADAPVLHLVTTEFAPYMGEKLPEQGVPVAIARAALASQGWRLQVAFRPWARALTELEAGQHDGVIGAWYQPERERVMDFAKPMGIDNQVGYFGLATQRNAAKNQLPADLAGLHIGTVQGYANPKAFEQAVQLGAKADPARDDLTNLRKLLAGRVDLVLIDKGVARYLINTELKGAAAQFVWMEPALERMPLHFAMAKSRPQHQALRELMDRGQEVIARNGELERIRLRWKDWL</sequence>
<name>A0AA95SUR5_9BURK</name>
<accession>A0AA95SUR5</accession>
<dbReference type="AlphaFoldDB" id="A0AA95SUR5"/>
<keyword evidence="4" id="KW-1185">Reference proteome</keyword>
<reference evidence="3" key="1">
    <citation type="submission" date="2023-01" db="EMBL/GenBank/DDBJ databases">
        <title>Whole genome sequence of Paucibacter sp. S2-9 isolated from pond sediment.</title>
        <authorList>
            <person name="Jung J.Y."/>
        </authorList>
    </citation>
    <scope>NUCLEOTIDE SEQUENCE</scope>
    <source>
        <strain evidence="3">S2-9</strain>
    </source>
</reference>
<dbReference type="RefSeq" id="WP_285231927.1">
    <property type="nucleotide sequence ID" value="NZ_CP116346.1"/>
</dbReference>
<protein>
    <submittedName>
        <fullName evidence="3">Transporter substrate-binding domain-containing protein</fullName>
    </submittedName>
</protein>
<dbReference type="SMART" id="SM00062">
    <property type="entry name" value="PBPb"/>
    <property type="match status" value="1"/>
</dbReference>
<organism evidence="3 4">
    <name type="scientific">Paucibacter sediminis</name>
    <dbReference type="NCBI Taxonomy" id="3019553"/>
    <lineage>
        <taxon>Bacteria</taxon>
        <taxon>Pseudomonadati</taxon>
        <taxon>Pseudomonadota</taxon>
        <taxon>Betaproteobacteria</taxon>
        <taxon>Burkholderiales</taxon>
        <taxon>Sphaerotilaceae</taxon>
        <taxon>Roseateles</taxon>
    </lineage>
</organism>
<evidence type="ECO:0000256" key="1">
    <source>
        <dbReference type="ARBA" id="ARBA00022729"/>
    </source>
</evidence>
<dbReference type="PANTHER" id="PTHR35936:SF25">
    <property type="entry name" value="ABC TRANSPORTER SUBSTRATE-BINDING PROTEIN"/>
    <property type="match status" value="1"/>
</dbReference>